<feature type="domain" description="WSC" evidence="2">
    <location>
        <begin position="1"/>
        <end position="54"/>
    </location>
</feature>
<dbReference type="EMBL" id="KZ613501">
    <property type="protein sequence ID" value="PMD17118.1"/>
    <property type="molecule type" value="Genomic_DNA"/>
</dbReference>
<keyword evidence="4" id="KW-1185">Reference proteome</keyword>
<evidence type="ECO:0000313" key="3">
    <source>
        <dbReference type="EMBL" id="PMD17118.1"/>
    </source>
</evidence>
<dbReference type="PROSITE" id="PS51212">
    <property type="entry name" value="WSC"/>
    <property type="match status" value="2"/>
</dbReference>
<gene>
    <name evidence="3" type="ORF">NA56DRAFT_540103</name>
</gene>
<feature type="non-terminal residue" evidence="3">
    <location>
        <position position="149"/>
    </location>
</feature>
<evidence type="ECO:0000256" key="1">
    <source>
        <dbReference type="ARBA" id="ARBA00022737"/>
    </source>
</evidence>
<feature type="domain" description="WSC" evidence="2">
    <location>
        <begin position="62"/>
        <end position="149"/>
    </location>
</feature>
<dbReference type="STRING" id="1745343.A0A2J6PSV9"/>
<dbReference type="SMART" id="SM00321">
    <property type="entry name" value="WSC"/>
    <property type="match status" value="1"/>
</dbReference>
<proteinExistence type="predicted"/>
<dbReference type="PANTHER" id="PTHR45964">
    <property type="entry name" value="WSCD FAMILY MEMBER CG9164"/>
    <property type="match status" value="1"/>
</dbReference>
<dbReference type="OrthoDB" id="5985073at2759"/>
<protein>
    <submittedName>
        <fullName evidence="3">WSC-domain-containing protein</fullName>
    </submittedName>
</protein>
<keyword evidence="1" id="KW-0677">Repeat</keyword>
<dbReference type="Proteomes" id="UP000235672">
    <property type="component" value="Unassembled WGS sequence"/>
</dbReference>
<evidence type="ECO:0000313" key="4">
    <source>
        <dbReference type="Proteomes" id="UP000235672"/>
    </source>
</evidence>
<dbReference type="InterPro" id="IPR051589">
    <property type="entry name" value="Sialate-O-sulfotransferase"/>
</dbReference>
<accession>A0A2J6PSV9</accession>
<sequence length="149" mass="15629">YTIFGVEAADNCYCGKALANEPASASSDDCIDACTLNPQEICGACWRINIYSLAPTTASPTGYSNLACWSDTTLRILPGSSTAGTDMDIIFCQDFCSQNSYTIFGVGATANCYCGNTLANKPASASPNDCSITCAGNPQEICGANWRIN</sequence>
<dbReference type="AlphaFoldDB" id="A0A2J6PSV9"/>
<organism evidence="3 4">
    <name type="scientific">Hyaloscypha hepaticicola</name>
    <dbReference type="NCBI Taxonomy" id="2082293"/>
    <lineage>
        <taxon>Eukaryota</taxon>
        <taxon>Fungi</taxon>
        <taxon>Dikarya</taxon>
        <taxon>Ascomycota</taxon>
        <taxon>Pezizomycotina</taxon>
        <taxon>Leotiomycetes</taxon>
        <taxon>Helotiales</taxon>
        <taxon>Hyaloscyphaceae</taxon>
        <taxon>Hyaloscypha</taxon>
    </lineage>
</organism>
<name>A0A2J6PSV9_9HELO</name>
<dbReference type="Pfam" id="PF01822">
    <property type="entry name" value="WSC"/>
    <property type="match status" value="2"/>
</dbReference>
<reference evidence="3 4" key="1">
    <citation type="submission" date="2016-05" db="EMBL/GenBank/DDBJ databases">
        <title>A degradative enzymes factory behind the ericoid mycorrhizal symbiosis.</title>
        <authorList>
            <consortium name="DOE Joint Genome Institute"/>
            <person name="Martino E."/>
            <person name="Morin E."/>
            <person name="Grelet G."/>
            <person name="Kuo A."/>
            <person name="Kohler A."/>
            <person name="Daghino S."/>
            <person name="Barry K."/>
            <person name="Choi C."/>
            <person name="Cichocki N."/>
            <person name="Clum A."/>
            <person name="Copeland A."/>
            <person name="Hainaut M."/>
            <person name="Haridas S."/>
            <person name="Labutti K."/>
            <person name="Lindquist E."/>
            <person name="Lipzen A."/>
            <person name="Khouja H.-R."/>
            <person name="Murat C."/>
            <person name="Ohm R."/>
            <person name="Olson A."/>
            <person name="Spatafora J."/>
            <person name="Veneault-Fourrey C."/>
            <person name="Henrissat B."/>
            <person name="Grigoriev I."/>
            <person name="Martin F."/>
            <person name="Perotto S."/>
        </authorList>
    </citation>
    <scope>NUCLEOTIDE SEQUENCE [LARGE SCALE GENOMIC DNA]</scope>
    <source>
        <strain evidence="3 4">UAMH 7357</strain>
    </source>
</reference>
<evidence type="ECO:0000259" key="2">
    <source>
        <dbReference type="PROSITE" id="PS51212"/>
    </source>
</evidence>
<dbReference type="InterPro" id="IPR002889">
    <property type="entry name" value="WSC_carb-bd"/>
</dbReference>
<feature type="non-terminal residue" evidence="3">
    <location>
        <position position="1"/>
    </location>
</feature>
<dbReference type="PANTHER" id="PTHR45964:SF5">
    <property type="entry name" value="WSCD FAMILY MEMBER CG9164"/>
    <property type="match status" value="1"/>
</dbReference>